<evidence type="ECO:0000313" key="1">
    <source>
        <dbReference type="EMBL" id="CAJ2667219.1"/>
    </source>
</evidence>
<dbReference type="Proteomes" id="UP001177021">
    <property type="component" value="Unassembled WGS sequence"/>
</dbReference>
<gene>
    <name evidence="1" type="ORF">MILVUS5_LOCUS31894</name>
</gene>
<name>A0ACB0LCP0_TRIPR</name>
<keyword evidence="2" id="KW-1185">Reference proteome</keyword>
<accession>A0ACB0LCP0</accession>
<reference evidence="1" key="1">
    <citation type="submission" date="2023-10" db="EMBL/GenBank/DDBJ databases">
        <authorList>
            <person name="Rodriguez Cubillos JULIANA M."/>
            <person name="De Vega J."/>
        </authorList>
    </citation>
    <scope>NUCLEOTIDE SEQUENCE</scope>
</reference>
<comment type="caution">
    <text evidence="1">The sequence shown here is derived from an EMBL/GenBank/DDBJ whole genome shotgun (WGS) entry which is preliminary data.</text>
</comment>
<dbReference type="EMBL" id="CASHSV030000513">
    <property type="protein sequence ID" value="CAJ2667219.1"/>
    <property type="molecule type" value="Genomic_DNA"/>
</dbReference>
<protein>
    <submittedName>
        <fullName evidence="1">Uncharacterized protein</fullName>
    </submittedName>
</protein>
<proteinExistence type="predicted"/>
<sequence length="1054" mass="120885">MAMLQSPSSSSSFSYKFTYDVFLSFSGTDTRLGFTGNLHKALCDRGIRAFIDDKDLQRGDEITPSLVKAIEDSRIFIPVFSINYASSSFCLDELVHIIHCFTTKGRFVLPIFYGVKPSHVRDQTDSYGKAIAKHKNQFQNKKEKSRDNMERLQKWKMALIQAANLSGYHYNPGRNEYEYDIIKKIVDEVSKKINRSPLYVVDYPVGLKSRLLKLNSLLDVGSDDGICMVGVHGIGGMGKTTLARAIYNFISDQFESICFLHNLRENSEKHGLEHLQEMLIFKTIGQNIKLGDINEGIPIIKHRLQRKKVLLILDDVHELKQLQVLAGGLDWFGPGSRVIITTRDKQLLASHGIERTYEIDKFTGEEALELLRWKAFKNKKIESCYQHILKRAVSYASGLPLALEVVGSNLFGKHVEEWKSTLDRYERIPNKEIQKILKVSFDGLEKDEQSVFLDISCCFKGHKLAEVEDILSAHHGECMKYAIGVLVEKSLIKIGPRHYLTLHDLIECMGKEIVRQESPKEPGKRSRLWFHKDVVEVLEENLGTSQIEIMYLDIPLYEVVNWRGDEFKKMENLKTLISKNSLFSKGPEHLPNSLRVLEWPRYPSQHIPSDFFPRKLSICKLPESNLTSFELHSSLKTFVNLTELNLNKSQCLRQITNVSGLHNLENLSFRHCKNLITIHDSIGLLSKLKILDAEGCSKLKSFPPMKLTSLEQLELSFCESLELFPEILGQMKNIERIILKGTSIEEFPLSFQNLTGLHTLRIWGSGMLRLPGNILLMPSLSDIYAQGCQLLPIQNDELNSIVFSNVQELWLIKCNLPDELLPTLLMWFANVPKLRLINCKILGSNFKILPECIEESLLLSSLIMNCCKYLREVKGIPQNLKYMSALCCESLASSSRSMLQNQELHVARSTEFSMAGTARRVPEWFEHLIKGPSISFWFCNKIPSIALLVVSKSMDDKSLKNQHLLRVIMFVNGDQYFLDERNGVYHIIEHDHTYLYDLHLQDREMKNSILKNEWNYVEVTYENMTMIPILTESGFHILKHEGSMEDVQFTNPFF</sequence>
<organism evidence="1 2">
    <name type="scientific">Trifolium pratense</name>
    <name type="common">Red clover</name>
    <dbReference type="NCBI Taxonomy" id="57577"/>
    <lineage>
        <taxon>Eukaryota</taxon>
        <taxon>Viridiplantae</taxon>
        <taxon>Streptophyta</taxon>
        <taxon>Embryophyta</taxon>
        <taxon>Tracheophyta</taxon>
        <taxon>Spermatophyta</taxon>
        <taxon>Magnoliopsida</taxon>
        <taxon>eudicotyledons</taxon>
        <taxon>Gunneridae</taxon>
        <taxon>Pentapetalae</taxon>
        <taxon>rosids</taxon>
        <taxon>fabids</taxon>
        <taxon>Fabales</taxon>
        <taxon>Fabaceae</taxon>
        <taxon>Papilionoideae</taxon>
        <taxon>50 kb inversion clade</taxon>
        <taxon>NPAAA clade</taxon>
        <taxon>Hologalegina</taxon>
        <taxon>IRL clade</taxon>
        <taxon>Trifolieae</taxon>
        <taxon>Trifolium</taxon>
    </lineage>
</organism>
<evidence type="ECO:0000313" key="2">
    <source>
        <dbReference type="Proteomes" id="UP001177021"/>
    </source>
</evidence>